<feature type="compositionally biased region" description="Basic residues" evidence="1">
    <location>
        <begin position="937"/>
        <end position="966"/>
    </location>
</feature>
<comment type="caution">
    <text evidence="2">The sequence shown here is derived from an EMBL/GenBank/DDBJ whole genome shotgun (WGS) entry which is preliminary data.</text>
</comment>
<keyword evidence="3" id="KW-1185">Reference proteome</keyword>
<protein>
    <submittedName>
        <fullName evidence="2">Uncharacterized protein</fullName>
    </submittedName>
</protein>
<dbReference type="Proteomes" id="UP001159363">
    <property type="component" value="Chromosome 11"/>
</dbReference>
<evidence type="ECO:0000313" key="3">
    <source>
        <dbReference type="Proteomes" id="UP001159363"/>
    </source>
</evidence>
<organism evidence="2 3">
    <name type="scientific">Dryococelus australis</name>
    <dbReference type="NCBI Taxonomy" id="614101"/>
    <lineage>
        <taxon>Eukaryota</taxon>
        <taxon>Metazoa</taxon>
        <taxon>Ecdysozoa</taxon>
        <taxon>Arthropoda</taxon>
        <taxon>Hexapoda</taxon>
        <taxon>Insecta</taxon>
        <taxon>Pterygota</taxon>
        <taxon>Neoptera</taxon>
        <taxon>Polyneoptera</taxon>
        <taxon>Phasmatodea</taxon>
        <taxon>Verophasmatodea</taxon>
        <taxon>Anareolatae</taxon>
        <taxon>Phasmatidae</taxon>
        <taxon>Eurycanthinae</taxon>
        <taxon>Dryococelus</taxon>
    </lineage>
</organism>
<feature type="region of interest" description="Disordered" evidence="1">
    <location>
        <begin position="1101"/>
        <end position="1126"/>
    </location>
</feature>
<evidence type="ECO:0000256" key="1">
    <source>
        <dbReference type="SAM" id="MobiDB-lite"/>
    </source>
</evidence>
<dbReference type="EMBL" id="JARBHB010000012">
    <property type="protein sequence ID" value="KAJ8871146.1"/>
    <property type="molecule type" value="Genomic_DNA"/>
</dbReference>
<reference evidence="2 3" key="1">
    <citation type="submission" date="2023-02" db="EMBL/GenBank/DDBJ databases">
        <title>LHISI_Scaffold_Assembly.</title>
        <authorList>
            <person name="Stuart O.P."/>
            <person name="Cleave R."/>
            <person name="Magrath M.J.L."/>
            <person name="Mikheyev A.S."/>
        </authorList>
    </citation>
    <scope>NUCLEOTIDE SEQUENCE [LARGE SCALE GENOMIC DNA]</scope>
    <source>
        <strain evidence="2">Daus_M_001</strain>
        <tissue evidence="2">Leg muscle</tissue>
    </source>
</reference>
<feature type="compositionally biased region" description="Polar residues" evidence="1">
    <location>
        <begin position="1105"/>
        <end position="1126"/>
    </location>
</feature>
<sequence length="1126" mass="127841">MYNYHISNRTGNRMRVSKLLQWLEHYYTTVIRKRQWVLCRDTLTRPWKILHSVAVQRVWNKRYSASAQRVQFTPVFGNPDQVLIAEKLVNKIDLKRLYTEVAYAIGSEFIRHALDDCANSRLAREQEANPVLSNVSLPGLPANRRNHKHSDKGSFLNRNPIERRDNETMAPPKCFPQSFHPPAFAPLPAFSLKKFQDSPLGIITKSSHPGRTRVRFQTWSLPDFRMWESCRTMPLVDGFSRGSPALLHAHLTQDIDWEEVATGPVKSRRECIRPSEVSGPAVVRGSPGVVRHVVEGRREGIRHRFPPASRTLLESPPPPPPHPHDGRPWRTDVRRRVRVGCVFVRLRPPPTRFYPHAVEIPRVRSGNGLARNPPDESTRGSVYLHLRLAHVLELPSRESLTAVRSHSDPYLIPDRLSPYQRMGTTTSVGPRKPFVSVCISVPRQEDLSEEISQFGQQMWSYAGTMLTHNYARRIPLKITSGHAGEAGGLLYCNQQRVYSRFATVKQSSDQIINSIGSSSRGAESLSDSSAVASPVSVNLSRLSSPPHTSRSLDDSQFSTLATGRIASRHCSKTGRREKKKSFWHNTGIHEALRDLGQVGTLLENAALLPKLGWKTPLASARPRKYARLHYITHTVSVTISGARLPRCVRLDRRRQLILVTARLTLSGDPRHVRNAGRPRSVRAVRLEEVIRQHIDDMPSTSTRSIARQTGVSHSTVWDVLWVHRRRPYRRQKGLPTEIRQREEGRGKVITLARRKMQSDYTCTKEEAKIALTSAVRQETVNIEQASATSWGRSAQWVENSPLTKVNRVRFPTGLLPDFLHVGNLSRRNTAHFVNRSDEALGMRVSVVRIVTSLLDLGRLTLDAQYHRAWIFSLAASINCTWASCELERVRRSRSCLALHGLIVFYFFAFSLLLCPPLPARALAGRLESSGTTSSQGRPHRPHHHHHHHHHHHTNHHSSHNHNHSSSHRHDARKEVEKFPRDLGDYRDRYFAFRDRIVKECAELWEEGDSRRFTERRKKTVRFDQQDWASLAGAARWGGDRQGSQDSQTKDSGIDTSSTFTSSEDSNRGEGPKVLARHDLVPTRPIAQVHFRSFSTLFLDPGGRTSRVSSNPDARATLVSSRRQLGM</sequence>
<feature type="region of interest" description="Disordered" evidence="1">
    <location>
        <begin position="926"/>
        <end position="977"/>
    </location>
</feature>
<feature type="region of interest" description="Disordered" evidence="1">
    <location>
        <begin position="133"/>
        <end position="159"/>
    </location>
</feature>
<feature type="region of interest" description="Disordered" evidence="1">
    <location>
        <begin position="304"/>
        <end position="329"/>
    </location>
</feature>
<evidence type="ECO:0000313" key="2">
    <source>
        <dbReference type="EMBL" id="KAJ8871146.1"/>
    </source>
</evidence>
<name>A0ABQ9GFI0_9NEOP</name>
<proteinExistence type="predicted"/>
<feature type="compositionally biased region" description="Basic and acidic residues" evidence="1">
    <location>
        <begin position="967"/>
        <end position="977"/>
    </location>
</feature>
<accession>A0ABQ9GFI0</accession>
<gene>
    <name evidence="2" type="ORF">PR048_027451</name>
</gene>
<feature type="region of interest" description="Disordered" evidence="1">
    <location>
        <begin position="1033"/>
        <end position="1071"/>
    </location>
</feature>